<comment type="caution">
    <text evidence="1">The sequence shown here is derived from an EMBL/GenBank/DDBJ whole genome shotgun (WGS) entry which is preliminary data.</text>
</comment>
<accession>A0A438FKS7</accession>
<proteinExistence type="predicted"/>
<reference evidence="1 2" key="1">
    <citation type="journal article" date="2018" name="PLoS Genet.">
        <title>Population sequencing reveals clonal diversity and ancestral inbreeding in the grapevine cultivar Chardonnay.</title>
        <authorList>
            <person name="Roach M.J."/>
            <person name="Johnson D.L."/>
            <person name="Bohlmann J."/>
            <person name="van Vuuren H.J."/>
            <person name="Jones S.J."/>
            <person name="Pretorius I.S."/>
            <person name="Schmidt S.A."/>
            <person name="Borneman A.R."/>
        </authorList>
    </citation>
    <scope>NUCLEOTIDE SEQUENCE [LARGE SCALE GENOMIC DNA]</scope>
    <source>
        <strain evidence="2">cv. Chardonnay</strain>
        <tissue evidence="1">Leaf</tissue>
    </source>
</reference>
<dbReference type="Proteomes" id="UP000288805">
    <property type="component" value="Unassembled WGS sequence"/>
</dbReference>
<name>A0A438FKS7_VITVI</name>
<organism evidence="1 2">
    <name type="scientific">Vitis vinifera</name>
    <name type="common">Grape</name>
    <dbReference type="NCBI Taxonomy" id="29760"/>
    <lineage>
        <taxon>Eukaryota</taxon>
        <taxon>Viridiplantae</taxon>
        <taxon>Streptophyta</taxon>
        <taxon>Embryophyta</taxon>
        <taxon>Tracheophyta</taxon>
        <taxon>Spermatophyta</taxon>
        <taxon>Magnoliopsida</taxon>
        <taxon>eudicotyledons</taxon>
        <taxon>Gunneridae</taxon>
        <taxon>Pentapetalae</taxon>
        <taxon>rosids</taxon>
        <taxon>Vitales</taxon>
        <taxon>Vitaceae</taxon>
        <taxon>Viteae</taxon>
        <taxon>Vitis</taxon>
    </lineage>
</organism>
<gene>
    <name evidence="1" type="ORF">CK203_055488</name>
</gene>
<protein>
    <submittedName>
        <fullName evidence="1">Uncharacterized protein</fullName>
    </submittedName>
</protein>
<evidence type="ECO:0000313" key="1">
    <source>
        <dbReference type="EMBL" id="RVW60602.1"/>
    </source>
</evidence>
<dbReference type="EMBL" id="QGNW01000849">
    <property type="protein sequence ID" value="RVW60602.1"/>
    <property type="molecule type" value="Genomic_DNA"/>
</dbReference>
<sequence>MTEQQPLNGGKLDAANPHFLHHSDHPGMSYLDKLWQSFWKLKFMKNQALELHSPLPKSFKVCKKGTMEKRKIEDSSCSFFGTFGALPEVHFLHSIYHFKAQEVKNPTLQTVYNLELK</sequence>
<dbReference type="AlphaFoldDB" id="A0A438FKS7"/>
<evidence type="ECO:0000313" key="2">
    <source>
        <dbReference type="Proteomes" id="UP000288805"/>
    </source>
</evidence>